<dbReference type="Proteomes" id="UP001596098">
    <property type="component" value="Unassembled WGS sequence"/>
</dbReference>
<dbReference type="RefSeq" id="WP_239022223.1">
    <property type="nucleotide sequence ID" value="NZ_CP034929.1"/>
</dbReference>
<dbReference type="EMBL" id="JBHSQI010000006">
    <property type="protein sequence ID" value="MFC6154427.1"/>
    <property type="molecule type" value="Genomic_DNA"/>
</dbReference>
<evidence type="ECO:0000313" key="2">
    <source>
        <dbReference type="EMBL" id="MFC6154427.1"/>
    </source>
</evidence>
<feature type="region of interest" description="Disordered" evidence="1">
    <location>
        <begin position="1"/>
        <end position="20"/>
    </location>
</feature>
<dbReference type="PANTHER" id="PTHR33361">
    <property type="entry name" value="GLR0591 PROTEIN"/>
    <property type="match status" value="1"/>
</dbReference>
<gene>
    <name evidence="2" type="ORF">ACFPWU_12230</name>
</gene>
<reference evidence="3" key="1">
    <citation type="journal article" date="2019" name="Int. J. Syst. Evol. Microbiol.">
        <title>The Global Catalogue of Microorganisms (GCM) 10K type strain sequencing project: providing services to taxonomists for standard genome sequencing and annotation.</title>
        <authorList>
            <consortium name="The Broad Institute Genomics Platform"/>
            <consortium name="The Broad Institute Genome Sequencing Center for Infectious Disease"/>
            <person name="Wu L."/>
            <person name="Ma J."/>
        </authorList>
    </citation>
    <scope>NUCLEOTIDE SEQUENCE [LARGE SCALE GENOMIC DNA]</scope>
    <source>
        <strain evidence="3">DFY28</strain>
    </source>
</reference>
<organism evidence="2 3">
    <name type="scientific">Nocardioides yefusunii</name>
    <dbReference type="NCBI Taxonomy" id="2500546"/>
    <lineage>
        <taxon>Bacteria</taxon>
        <taxon>Bacillati</taxon>
        <taxon>Actinomycetota</taxon>
        <taxon>Actinomycetes</taxon>
        <taxon>Propionibacteriales</taxon>
        <taxon>Nocardioidaceae</taxon>
        <taxon>Nocardioides</taxon>
    </lineage>
</organism>
<evidence type="ECO:0000256" key="1">
    <source>
        <dbReference type="SAM" id="MobiDB-lite"/>
    </source>
</evidence>
<keyword evidence="3" id="KW-1185">Reference proteome</keyword>
<dbReference type="PANTHER" id="PTHR33361:SF2">
    <property type="entry name" value="DUF885 DOMAIN-CONTAINING PROTEIN"/>
    <property type="match status" value="1"/>
</dbReference>
<comment type="caution">
    <text evidence="2">The sequence shown here is derived from an EMBL/GenBank/DDBJ whole genome shotgun (WGS) entry which is preliminary data.</text>
</comment>
<sequence>MNAEHPTSLPVDVPSDERADERTVDARCDAYVVEYAALDPIAATYYGIEGYDHLLTDYSPAGFAAREELARRALADVAALTPVDAREAVAKAAFLERVGLQVELSEAGHERCALSVIDSPLHSIRSVFDLMPTEGTEAWEKIVARLEAVPATLEGYRVTLAEEAARGHVVAARQYTEVAAQVERWTGQTGSGDFFVDLAAGADAEGALRTGLEKAARAASRALAEFGMFLDDEMAPQGRRNEAVGREHYALASRAFLGAEIDLEETYAWGWAELARIKADMDVTADAIVPGADLAAAVAHLDADPARRIEGGEAFRAWMQDLADRTVEALADTHFDIPAPVRTIECCLAPTNDGGIYYTGPSEDFSRPGRMWWSVPEGITSFTPWRETTTVFHEGVPGHHLQIGQTVHRAELLNRWQRTMCWVSGHGEGWALYAEHLMDELGHLSDPADRLGFLDAQALRAARVVVDLGMHLELEIPTDNPFGFHPGETWTPALGLEFMGEHTQLDAATLKFEVDRYLGWPGQAPSYKVGERIWLAARDEARALAGDAFDPKTFHSRALDLGSMGLDPLRAALRALSEENDA</sequence>
<protein>
    <submittedName>
        <fullName evidence="2">DUF885 domain-containing protein</fullName>
    </submittedName>
</protein>
<evidence type="ECO:0000313" key="3">
    <source>
        <dbReference type="Proteomes" id="UP001596098"/>
    </source>
</evidence>
<name>A0ABW1R000_9ACTN</name>
<dbReference type="InterPro" id="IPR010281">
    <property type="entry name" value="DUF885"/>
</dbReference>
<proteinExistence type="predicted"/>
<dbReference type="Pfam" id="PF05960">
    <property type="entry name" value="DUF885"/>
    <property type="match status" value="1"/>
</dbReference>
<accession>A0ABW1R000</accession>